<keyword evidence="5" id="KW-0479">Metal-binding</keyword>
<evidence type="ECO:0000256" key="9">
    <source>
        <dbReference type="RuleBase" id="RU003953"/>
    </source>
</evidence>
<dbReference type="PANTHER" id="PTHR46173">
    <property type="entry name" value="CCA TRNA NUCLEOTIDYLTRANSFERASE 1, MITOCHONDRIAL"/>
    <property type="match status" value="1"/>
</dbReference>
<keyword evidence="4" id="KW-0548">Nucleotidyltransferase</keyword>
<evidence type="ECO:0000313" key="14">
    <source>
        <dbReference type="Proteomes" id="UP000018895"/>
    </source>
</evidence>
<dbReference type="RefSeq" id="WP_035340210.1">
    <property type="nucleotide sequence ID" value="NZ_BAUU01000002.1"/>
</dbReference>
<dbReference type="EMBL" id="BAUU01000002">
    <property type="protein sequence ID" value="GAE29046.1"/>
    <property type="molecule type" value="Genomic_DNA"/>
</dbReference>
<keyword evidence="6" id="KW-0547">Nucleotide-binding</keyword>
<dbReference type="PANTHER" id="PTHR46173:SF1">
    <property type="entry name" value="CCA TRNA NUCLEOTIDYLTRANSFERASE 1, MITOCHONDRIAL"/>
    <property type="match status" value="1"/>
</dbReference>
<evidence type="ECO:0000259" key="10">
    <source>
        <dbReference type="Pfam" id="PF01743"/>
    </source>
</evidence>
<dbReference type="GO" id="GO:0000049">
    <property type="term" value="F:tRNA binding"/>
    <property type="evidence" value="ECO:0007669"/>
    <property type="project" value="TreeGrafter"/>
</dbReference>
<evidence type="ECO:0000259" key="12">
    <source>
        <dbReference type="Pfam" id="PF13735"/>
    </source>
</evidence>
<evidence type="ECO:0000256" key="4">
    <source>
        <dbReference type="ARBA" id="ARBA00022695"/>
    </source>
</evidence>
<dbReference type="GO" id="GO:0008033">
    <property type="term" value="P:tRNA processing"/>
    <property type="evidence" value="ECO:0007669"/>
    <property type="project" value="UniProtKB-KW"/>
</dbReference>
<dbReference type="InterPro" id="IPR032810">
    <property type="entry name" value="CCA-adding_enz_C"/>
</dbReference>
<dbReference type="Gene3D" id="1.10.110.30">
    <property type="match status" value="1"/>
</dbReference>
<sequence>MMDNPFFRKAKQLLQRLSHNGFEAYIVGGAVRDYVLKKNCSDIDIVTSATPEQIQQLYPQSFQMNTAHQTVIVRVDSLNYEITTMRGYSIEEDLSKRDLTINSMAMDATGTIIDPCEGQIDLNNQLLRSHHPEIRIKEDPLRLLRIARFMSQLGFSIDQALEQAVYANAPMLRFVATERFAKEWLKLLQGSNVLDALQLIQSTKLYRYMTGFHLTKEQLEHLMLLPLSQKESDILTWSTFALVYQPPSSSYLRKLAVSSEVRRQVKVRLEWYEKRKTERWNPTSLFDATLAVALDVETLRKKMHLPTISGQDLEKIWGSLSIHRRSELAINGHDLLKSGKSAGRWINDALRQAELAVINRKCVNEKSQLLKWLEGRMFI</sequence>
<dbReference type="STRING" id="1236971.JCM9152_385"/>
<dbReference type="InterPro" id="IPR050264">
    <property type="entry name" value="Bact_CCA-adding_enz_type3_sf"/>
</dbReference>
<comment type="caution">
    <text evidence="13">The sequence shown here is derived from an EMBL/GenBank/DDBJ whole genome shotgun (WGS) entry which is preliminary data.</text>
</comment>
<dbReference type="SUPFAM" id="SSF81301">
    <property type="entry name" value="Nucleotidyltransferase"/>
    <property type="match status" value="1"/>
</dbReference>
<dbReference type="NCBIfam" id="NF009814">
    <property type="entry name" value="PRK13299.1"/>
    <property type="match status" value="1"/>
</dbReference>
<feature type="domain" description="CCA-adding enzyme C-terminal" evidence="12">
    <location>
        <begin position="231"/>
        <end position="373"/>
    </location>
</feature>
<accession>W4QAH2</accession>
<dbReference type="Pfam" id="PF12627">
    <property type="entry name" value="PolyA_pol_RNAbd"/>
    <property type="match status" value="1"/>
</dbReference>
<dbReference type="Gene3D" id="1.10.246.80">
    <property type="match status" value="1"/>
</dbReference>
<keyword evidence="7" id="KW-0460">Magnesium</keyword>
<name>W4QAH2_9BACI</name>
<evidence type="ECO:0000256" key="2">
    <source>
        <dbReference type="ARBA" id="ARBA00022679"/>
    </source>
</evidence>
<evidence type="ECO:0000256" key="5">
    <source>
        <dbReference type="ARBA" id="ARBA00022723"/>
    </source>
</evidence>
<feature type="domain" description="Poly A polymerase head" evidence="10">
    <location>
        <begin position="24"/>
        <end position="128"/>
    </location>
</feature>
<dbReference type="InterPro" id="IPR002646">
    <property type="entry name" value="PolA_pol_head_dom"/>
</dbReference>
<keyword evidence="2 9" id="KW-0808">Transferase</keyword>
<dbReference type="CDD" id="cd05398">
    <property type="entry name" value="NT_ClassII-CCAase"/>
    <property type="match status" value="1"/>
</dbReference>
<dbReference type="GO" id="GO:0016779">
    <property type="term" value="F:nucleotidyltransferase activity"/>
    <property type="evidence" value="ECO:0007669"/>
    <property type="project" value="UniProtKB-KW"/>
</dbReference>
<dbReference type="GO" id="GO:0046872">
    <property type="term" value="F:metal ion binding"/>
    <property type="evidence" value="ECO:0007669"/>
    <property type="project" value="UniProtKB-KW"/>
</dbReference>
<keyword evidence="8 9" id="KW-0694">RNA-binding</keyword>
<evidence type="ECO:0000256" key="8">
    <source>
        <dbReference type="ARBA" id="ARBA00022884"/>
    </source>
</evidence>
<dbReference type="Pfam" id="PF01743">
    <property type="entry name" value="PolyA_pol"/>
    <property type="match status" value="1"/>
</dbReference>
<proteinExistence type="inferred from homology"/>
<dbReference type="GO" id="GO:0000166">
    <property type="term" value="F:nucleotide binding"/>
    <property type="evidence" value="ECO:0007669"/>
    <property type="project" value="UniProtKB-KW"/>
</dbReference>
<evidence type="ECO:0000313" key="13">
    <source>
        <dbReference type="EMBL" id="GAE29046.1"/>
    </source>
</evidence>
<gene>
    <name evidence="13" type="ORF">JCM9152_385</name>
</gene>
<evidence type="ECO:0000256" key="1">
    <source>
        <dbReference type="ARBA" id="ARBA00001946"/>
    </source>
</evidence>
<dbReference type="OrthoDB" id="9805698at2"/>
<feature type="domain" description="tRNA nucleotidyltransferase/poly(A) polymerase RNA and SrmB- binding" evidence="11">
    <location>
        <begin position="154"/>
        <end position="209"/>
    </location>
</feature>
<evidence type="ECO:0000256" key="6">
    <source>
        <dbReference type="ARBA" id="ARBA00022741"/>
    </source>
</evidence>
<dbReference type="Gene3D" id="1.20.58.560">
    <property type="match status" value="1"/>
</dbReference>
<dbReference type="Proteomes" id="UP000018895">
    <property type="component" value="Unassembled WGS sequence"/>
</dbReference>
<dbReference type="AlphaFoldDB" id="W4QAH2"/>
<keyword evidence="3" id="KW-0819">tRNA processing</keyword>
<protein>
    <submittedName>
        <fullName evidence="13">tRNA nucleotidyltransferase</fullName>
    </submittedName>
</protein>
<comment type="similarity">
    <text evidence="9">Belongs to the tRNA nucleotidyltransferase/poly(A) polymerase family.</text>
</comment>
<dbReference type="InterPro" id="IPR043519">
    <property type="entry name" value="NT_sf"/>
</dbReference>
<reference evidence="13" key="1">
    <citation type="journal article" date="2014" name="Genome Announc.">
        <title>Draft Genome Sequences of Three Alkaliphilic Bacillus Strains, Bacillus wakoensis JCM 9140T, Bacillus akibai JCM 9157T, and Bacillus hemicellulosilyticus JCM 9152T.</title>
        <authorList>
            <person name="Yuki M."/>
            <person name="Oshima K."/>
            <person name="Suda W."/>
            <person name="Oshida Y."/>
            <person name="Kitamura K."/>
            <person name="Iida T."/>
            <person name="Hattori M."/>
            <person name="Ohkuma M."/>
        </authorList>
    </citation>
    <scope>NUCLEOTIDE SEQUENCE [LARGE SCALE GENOMIC DNA]</scope>
    <source>
        <strain evidence="13">JCM 9152</strain>
    </source>
</reference>
<dbReference type="Pfam" id="PF13735">
    <property type="entry name" value="tRNA_NucTran2_2"/>
    <property type="match status" value="1"/>
</dbReference>
<evidence type="ECO:0000259" key="11">
    <source>
        <dbReference type="Pfam" id="PF12627"/>
    </source>
</evidence>
<keyword evidence="14" id="KW-1185">Reference proteome</keyword>
<organism evidence="13 14">
    <name type="scientific">Halalkalibacter hemicellulosilyticusJCM 9152</name>
    <dbReference type="NCBI Taxonomy" id="1236971"/>
    <lineage>
        <taxon>Bacteria</taxon>
        <taxon>Bacillati</taxon>
        <taxon>Bacillota</taxon>
        <taxon>Bacilli</taxon>
        <taxon>Bacillales</taxon>
        <taxon>Bacillaceae</taxon>
        <taxon>Halalkalibacter</taxon>
    </lineage>
</organism>
<comment type="cofactor">
    <cofactor evidence="1">
        <name>Mg(2+)</name>
        <dbReference type="ChEBI" id="CHEBI:18420"/>
    </cofactor>
</comment>
<dbReference type="SUPFAM" id="SSF81891">
    <property type="entry name" value="Poly A polymerase C-terminal region-like"/>
    <property type="match status" value="1"/>
</dbReference>
<dbReference type="Gene3D" id="3.30.460.10">
    <property type="entry name" value="Beta Polymerase, domain 2"/>
    <property type="match status" value="1"/>
</dbReference>
<dbReference type="InterPro" id="IPR032828">
    <property type="entry name" value="PolyA_RNA-bd"/>
</dbReference>
<evidence type="ECO:0000256" key="3">
    <source>
        <dbReference type="ARBA" id="ARBA00022694"/>
    </source>
</evidence>
<evidence type="ECO:0000256" key="7">
    <source>
        <dbReference type="ARBA" id="ARBA00022842"/>
    </source>
</evidence>